<protein>
    <submittedName>
        <fullName evidence="2">Vacuolar protein sorting-associated protein 2, putative (VPS2)</fullName>
    </submittedName>
</protein>
<name>A0A1A8VQC4_PLAOA</name>
<evidence type="ECO:0000313" key="3">
    <source>
        <dbReference type="Proteomes" id="UP000078546"/>
    </source>
</evidence>
<gene>
    <name evidence="2" type="ORF">POVCU1_008170</name>
</gene>
<dbReference type="AlphaFoldDB" id="A0A1A8VQC4"/>
<organism evidence="2 3">
    <name type="scientific">Plasmodium ovale curtisi</name>
    <dbReference type="NCBI Taxonomy" id="864141"/>
    <lineage>
        <taxon>Eukaryota</taxon>
        <taxon>Sar</taxon>
        <taxon>Alveolata</taxon>
        <taxon>Apicomplexa</taxon>
        <taxon>Aconoidasida</taxon>
        <taxon>Haemosporida</taxon>
        <taxon>Plasmodiidae</taxon>
        <taxon>Plasmodium</taxon>
        <taxon>Plasmodium (Plasmodium)</taxon>
    </lineage>
</organism>
<accession>A0A1A8VQC4</accession>
<dbReference type="EMBL" id="FLQV01000142">
    <property type="protein sequence ID" value="SBS82621.1"/>
    <property type="molecule type" value="Genomic_DNA"/>
</dbReference>
<dbReference type="PANTHER" id="PTHR10476">
    <property type="entry name" value="CHARGED MULTIVESICULAR BODY PROTEIN"/>
    <property type="match status" value="1"/>
</dbReference>
<proteinExistence type="predicted"/>
<dbReference type="InterPro" id="IPR005024">
    <property type="entry name" value="Snf7_fam"/>
</dbReference>
<evidence type="ECO:0000313" key="2">
    <source>
        <dbReference type="EMBL" id="SBS82621.1"/>
    </source>
</evidence>
<evidence type="ECO:0000256" key="1">
    <source>
        <dbReference type="SAM" id="Coils"/>
    </source>
</evidence>
<dbReference type="Proteomes" id="UP000078546">
    <property type="component" value="Unassembled WGS sequence"/>
</dbReference>
<dbReference type="GO" id="GO:0007034">
    <property type="term" value="P:vacuolar transport"/>
    <property type="evidence" value="ECO:0007669"/>
    <property type="project" value="InterPro"/>
</dbReference>
<keyword evidence="1" id="KW-0175">Coiled coil</keyword>
<feature type="coiled-coil region" evidence="1">
    <location>
        <begin position="17"/>
        <end position="58"/>
    </location>
</feature>
<reference evidence="3" key="1">
    <citation type="submission" date="2016-05" db="EMBL/GenBank/DDBJ databases">
        <authorList>
            <person name="Naeem Raeece"/>
        </authorList>
    </citation>
    <scope>NUCLEOTIDE SEQUENCE [LARGE SCALE GENOMIC DNA]</scope>
</reference>
<dbReference type="Pfam" id="PF03357">
    <property type="entry name" value="Snf7"/>
    <property type="match status" value="1"/>
</dbReference>
<dbReference type="Gene3D" id="6.10.140.1230">
    <property type="match status" value="1"/>
</dbReference>
<sequence>MLSFTLSVPSYFSKDIEECLREEKRKLNRSIRELEREIYKLENDKNNIEKKIKMYVNKNDITLIRTLAKDFVHIKNTISKFNKIKSYLFSMKIKLQSVKSSEQLSKNLKNMNMVIKKVNNYLKLENINNCINEFQKENNKVNLKEDMLDDLFETLNYDIDIEEEEDIIVSKVLDSIGVNLNSKLGEIPYLKQSLKEEDINTFNETNIEERINNLKRG</sequence>